<evidence type="ECO:0000256" key="7">
    <source>
        <dbReference type="SAM" id="Phobius"/>
    </source>
</evidence>
<dbReference type="RefSeq" id="WP_179968402.1">
    <property type="nucleotide sequence ID" value="NZ_AP022596.1"/>
</dbReference>
<evidence type="ECO:0000256" key="4">
    <source>
        <dbReference type="ARBA" id="ARBA00022692"/>
    </source>
</evidence>
<dbReference type="KEGG" id="mhev:MHEL_33850"/>
<feature type="transmembrane region" description="Helical" evidence="7">
    <location>
        <begin position="157"/>
        <end position="177"/>
    </location>
</feature>
<feature type="transmembrane region" description="Helical" evidence="7">
    <location>
        <begin position="103"/>
        <end position="122"/>
    </location>
</feature>
<dbReference type="PANTHER" id="PTHR32322">
    <property type="entry name" value="INNER MEMBRANE TRANSPORTER"/>
    <property type="match status" value="1"/>
</dbReference>
<feature type="transmembrane region" description="Helical" evidence="7">
    <location>
        <begin position="289"/>
        <end position="305"/>
    </location>
</feature>
<comment type="similarity">
    <text evidence="2">Belongs to the EamA transporter family.</text>
</comment>
<gene>
    <name evidence="9" type="ORF">MHEL_33850</name>
</gene>
<dbReference type="InterPro" id="IPR050638">
    <property type="entry name" value="AA-Vitamin_Transporters"/>
</dbReference>
<keyword evidence="10" id="KW-1185">Reference proteome</keyword>
<dbReference type="EMBL" id="AP022596">
    <property type="protein sequence ID" value="BBY65142.1"/>
    <property type="molecule type" value="Genomic_DNA"/>
</dbReference>
<organism evidence="9 10">
    <name type="scientific">Mycolicibacterium helvum</name>
    <dbReference type="NCBI Taxonomy" id="1534349"/>
    <lineage>
        <taxon>Bacteria</taxon>
        <taxon>Bacillati</taxon>
        <taxon>Actinomycetota</taxon>
        <taxon>Actinomycetes</taxon>
        <taxon>Mycobacteriales</taxon>
        <taxon>Mycobacteriaceae</taxon>
        <taxon>Mycolicibacterium</taxon>
    </lineage>
</organism>
<evidence type="ECO:0000259" key="8">
    <source>
        <dbReference type="Pfam" id="PF00892"/>
    </source>
</evidence>
<dbReference type="Pfam" id="PF00892">
    <property type="entry name" value="EamA"/>
    <property type="match status" value="2"/>
</dbReference>
<dbReference type="PANTHER" id="PTHR32322:SF18">
    <property type="entry name" value="S-ADENOSYLMETHIONINE_S-ADENOSYLHOMOCYSTEINE TRANSPORTER"/>
    <property type="match status" value="1"/>
</dbReference>
<evidence type="ECO:0000313" key="9">
    <source>
        <dbReference type="EMBL" id="BBY65142.1"/>
    </source>
</evidence>
<keyword evidence="6 7" id="KW-0472">Membrane</keyword>
<dbReference type="InterPro" id="IPR000620">
    <property type="entry name" value="EamA_dom"/>
</dbReference>
<comment type="subcellular location">
    <subcellularLocation>
        <location evidence="1">Cell membrane</location>
        <topology evidence="1">Multi-pass membrane protein</topology>
    </subcellularLocation>
</comment>
<feature type="transmembrane region" description="Helical" evidence="7">
    <location>
        <begin position="44"/>
        <end position="64"/>
    </location>
</feature>
<evidence type="ECO:0000256" key="1">
    <source>
        <dbReference type="ARBA" id="ARBA00004651"/>
    </source>
</evidence>
<evidence type="ECO:0000256" key="3">
    <source>
        <dbReference type="ARBA" id="ARBA00022475"/>
    </source>
</evidence>
<feature type="transmembrane region" description="Helical" evidence="7">
    <location>
        <begin position="76"/>
        <end position="97"/>
    </location>
</feature>
<feature type="domain" description="EamA" evidence="8">
    <location>
        <begin position="13"/>
        <end position="148"/>
    </location>
</feature>
<keyword evidence="3" id="KW-1003">Cell membrane</keyword>
<feature type="transmembrane region" description="Helical" evidence="7">
    <location>
        <begin position="189"/>
        <end position="211"/>
    </location>
</feature>
<accession>A0A7I7T7A2</accession>
<feature type="transmembrane region" description="Helical" evidence="7">
    <location>
        <begin position="12"/>
        <end position="32"/>
    </location>
</feature>
<dbReference type="SUPFAM" id="SSF103481">
    <property type="entry name" value="Multidrug resistance efflux transporter EmrE"/>
    <property type="match status" value="2"/>
</dbReference>
<sequence length="334" mass="34060">MSMTVRGQDHFRLGLLFAIGSAFTFGMSGPFAKSLMEAGWSPTAAVTARLAGGALVMAVFATIVKPDWIREARAHARTVVAYGLVPIAGAQLCYYNAVSHLSVGVALLLEYTAPILVVGWIWGTTRRRPRAMTLAGVAIAVAGIMLVLNVFTGGAHINAAGIAWGLAAAICAACYFMMSDEVSADGSGLNSITLATGGLVVGAVAVGLLGLTGVMPLTFTANNADVAGLIVPWWVPVLMLAVVATAIAYTLGISGVARLRPSFASLVGLGEVLFAVISAWILLGEAVTGTQAVGGVVVLLGLALARQGDRSAAVTAATWPDAGPIEETASPARA</sequence>
<keyword evidence="5 7" id="KW-1133">Transmembrane helix</keyword>
<keyword evidence="4 7" id="KW-0812">Transmembrane</keyword>
<dbReference type="GO" id="GO:0005886">
    <property type="term" value="C:plasma membrane"/>
    <property type="evidence" value="ECO:0007669"/>
    <property type="project" value="UniProtKB-SubCell"/>
</dbReference>
<feature type="transmembrane region" description="Helical" evidence="7">
    <location>
        <begin position="263"/>
        <end position="283"/>
    </location>
</feature>
<evidence type="ECO:0000256" key="2">
    <source>
        <dbReference type="ARBA" id="ARBA00007362"/>
    </source>
</evidence>
<name>A0A7I7T7A2_9MYCO</name>
<feature type="transmembrane region" description="Helical" evidence="7">
    <location>
        <begin position="231"/>
        <end position="251"/>
    </location>
</feature>
<proteinExistence type="inferred from homology"/>
<evidence type="ECO:0000313" key="10">
    <source>
        <dbReference type="Proteomes" id="UP000467148"/>
    </source>
</evidence>
<dbReference type="InterPro" id="IPR037185">
    <property type="entry name" value="EmrE-like"/>
</dbReference>
<feature type="domain" description="EamA" evidence="8">
    <location>
        <begin position="160"/>
        <end position="305"/>
    </location>
</feature>
<reference evidence="9 10" key="1">
    <citation type="journal article" date="2019" name="Emerg. Microbes Infect.">
        <title>Comprehensive subspecies identification of 175 nontuberculous mycobacteria species based on 7547 genomic profiles.</title>
        <authorList>
            <person name="Matsumoto Y."/>
            <person name="Kinjo T."/>
            <person name="Motooka D."/>
            <person name="Nabeya D."/>
            <person name="Jung N."/>
            <person name="Uechi K."/>
            <person name="Horii T."/>
            <person name="Iida T."/>
            <person name="Fujita J."/>
            <person name="Nakamura S."/>
        </authorList>
    </citation>
    <scope>NUCLEOTIDE SEQUENCE [LARGE SCALE GENOMIC DNA]</scope>
    <source>
        <strain evidence="9 10">JCM 30396</strain>
    </source>
</reference>
<evidence type="ECO:0000256" key="6">
    <source>
        <dbReference type="ARBA" id="ARBA00023136"/>
    </source>
</evidence>
<dbReference type="AlphaFoldDB" id="A0A7I7T7A2"/>
<feature type="transmembrane region" description="Helical" evidence="7">
    <location>
        <begin position="134"/>
        <end position="151"/>
    </location>
</feature>
<evidence type="ECO:0000256" key="5">
    <source>
        <dbReference type="ARBA" id="ARBA00022989"/>
    </source>
</evidence>
<dbReference type="Proteomes" id="UP000467148">
    <property type="component" value="Chromosome"/>
</dbReference>
<protein>
    <submittedName>
        <fullName evidence="9">Membrane protein</fullName>
    </submittedName>
</protein>